<keyword evidence="5 8" id="KW-0238">DNA-binding</keyword>
<dbReference type="InterPro" id="IPR000232">
    <property type="entry name" value="HSF_DNA-bd"/>
</dbReference>
<dbReference type="Pfam" id="PF00072">
    <property type="entry name" value="Response_reg"/>
    <property type="match status" value="1"/>
</dbReference>
<feature type="compositionally biased region" description="Basic and acidic residues" evidence="10">
    <location>
        <begin position="580"/>
        <end position="589"/>
    </location>
</feature>
<feature type="region of interest" description="Disordered" evidence="10">
    <location>
        <begin position="483"/>
        <end position="536"/>
    </location>
</feature>
<dbReference type="Pfam" id="PF00447">
    <property type="entry name" value="HSF_DNA-bind"/>
    <property type="match status" value="1"/>
</dbReference>
<feature type="compositionally biased region" description="Polar residues" evidence="10">
    <location>
        <begin position="483"/>
        <end position="494"/>
    </location>
</feature>
<keyword evidence="6 8" id="KW-0804">Transcription</keyword>
<keyword evidence="3" id="KW-0902">Two-component regulatory system</keyword>
<dbReference type="PANTHER" id="PTHR45339">
    <property type="entry name" value="HYBRID SIGNAL TRANSDUCTION HISTIDINE KINASE J"/>
    <property type="match status" value="1"/>
</dbReference>
<dbReference type="GO" id="GO:0000156">
    <property type="term" value="F:phosphorelay response regulator activity"/>
    <property type="evidence" value="ECO:0007669"/>
    <property type="project" value="InterPro"/>
</dbReference>
<dbReference type="EMBL" id="ML119105">
    <property type="protein sequence ID" value="RPB17756.1"/>
    <property type="molecule type" value="Genomic_DNA"/>
</dbReference>
<evidence type="ECO:0000256" key="2">
    <source>
        <dbReference type="ARBA" id="ARBA00022553"/>
    </source>
</evidence>
<feature type="domain" description="Response regulatory" evidence="11">
    <location>
        <begin position="358"/>
        <end position="472"/>
    </location>
</feature>
<evidence type="ECO:0000259" key="11">
    <source>
        <dbReference type="PROSITE" id="PS50110"/>
    </source>
</evidence>
<evidence type="ECO:0000256" key="3">
    <source>
        <dbReference type="ARBA" id="ARBA00023012"/>
    </source>
</evidence>
<dbReference type="PIRSF" id="PIRSF002595">
    <property type="entry name" value="RR_SKN7"/>
    <property type="match status" value="1"/>
</dbReference>
<dbReference type="FunCoup" id="A0A3N4L5B4">
    <property type="interactions" value="705"/>
</dbReference>
<feature type="compositionally biased region" description="Polar residues" evidence="10">
    <location>
        <begin position="245"/>
        <end position="259"/>
    </location>
</feature>
<keyword evidence="7 8" id="KW-0539">Nucleus</keyword>
<dbReference type="InParanoid" id="A0A3N4L5B4"/>
<keyword evidence="2 9" id="KW-0597">Phosphoprotein</keyword>
<feature type="compositionally biased region" description="Low complexity" evidence="10">
    <location>
        <begin position="215"/>
        <end position="232"/>
    </location>
</feature>
<dbReference type="InterPro" id="IPR011006">
    <property type="entry name" value="CheY-like_superfamily"/>
</dbReference>
<dbReference type="InterPro" id="IPR014402">
    <property type="entry name" value="Sig_transdc_resp-reg_Skn7"/>
</dbReference>
<reference evidence="12 13" key="1">
    <citation type="journal article" date="2018" name="Nat. Ecol. Evol.">
        <title>Pezizomycetes genomes reveal the molecular basis of ectomycorrhizal truffle lifestyle.</title>
        <authorList>
            <person name="Murat C."/>
            <person name="Payen T."/>
            <person name="Noel B."/>
            <person name="Kuo A."/>
            <person name="Morin E."/>
            <person name="Chen J."/>
            <person name="Kohler A."/>
            <person name="Krizsan K."/>
            <person name="Balestrini R."/>
            <person name="Da Silva C."/>
            <person name="Montanini B."/>
            <person name="Hainaut M."/>
            <person name="Levati E."/>
            <person name="Barry K.W."/>
            <person name="Belfiori B."/>
            <person name="Cichocki N."/>
            <person name="Clum A."/>
            <person name="Dockter R.B."/>
            <person name="Fauchery L."/>
            <person name="Guy J."/>
            <person name="Iotti M."/>
            <person name="Le Tacon F."/>
            <person name="Lindquist E.A."/>
            <person name="Lipzen A."/>
            <person name="Malagnac F."/>
            <person name="Mello A."/>
            <person name="Molinier V."/>
            <person name="Miyauchi S."/>
            <person name="Poulain J."/>
            <person name="Riccioni C."/>
            <person name="Rubini A."/>
            <person name="Sitrit Y."/>
            <person name="Splivallo R."/>
            <person name="Traeger S."/>
            <person name="Wang M."/>
            <person name="Zifcakova L."/>
            <person name="Wipf D."/>
            <person name="Zambonelli A."/>
            <person name="Paolocci F."/>
            <person name="Nowrousian M."/>
            <person name="Ottonello S."/>
            <person name="Baldrian P."/>
            <person name="Spatafora J.W."/>
            <person name="Henrissat B."/>
            <person name="Nagy L.G."/>
            <person name="Aury J.M."/>
            <person name="Wincker P."/>
            <person name="Grigoriev I.V."/>
            <person name="Bonfante P."/>
            <person name="Martin F.M."/>
        </authorList>
    </citation>
    <scope>NUCLEOTIDE SEQUENCE [LARGE SCALE GENOMIC DNA]</scope>
    <source>
        <strain evidence="12 13">CCBAS932</strain>
    </source>
</reference>
<evidence type="ECO:0000256" key="8">
    <source>
        <dbReference type="PIRNR" id="PIRNR002595"/>
    </source>
</evidence>
<dbReference type="CDD" id="cd17546">
    <property type="entry name" value="REC_hyHK_CKI1_RcsC-like"/>
    <property type="match status" value="1"/>
</dbReference>
<dbReference type="Gene3D" id="3.40.50.2300">
    <property type="match status" value="1"/>
</dbReference>
<feature type="region of interest" description="Disordered" evidence="10">
    <location>
        <begin position="275"/>
        <end position="294"/>
    </location>
</feature>
<feature type="compositionally biased region" description="Basic and acidic residues" evidence="10">
    <location>
        <begin position="189"/>
        <end position="198"/>
    </location>
</feature>
<sequence length="603" mass="66254">MLEDPSHKDIVRWNETGDSFIVVDTNDFTKKILPNHFKHCNFASFVRQLNKYDFHKIRNYDAGGGGNQHQAWEFKHPDFQKHNKDNLDNIRRKAPAPRKQQSQGDEVGSQQIEELQNQVRDLLKSQSLMDARVQSLTTENHAVLRELQHTKEMLQTHQHMIHSHDSYLNKVVQLLWKLDAEIKELRGVGGKRDGEHSEVVSPAGGNTGFGAPATSSNDQNGSSSSSQQAQRLMSSFAEISKANPSLQNMSDIGQPNQPESVGGYEDYSQLGRHLQNGHQSNSMQNGGIQSVGPSGNHMYNIGASSGMGDVYGSGQVGNITFPITAPNPENGTLNSSARPNAGRKKSSSFVTNWATPPRVLLVEDDPTCARIGTKFLQTAQCGVDMATDGIGAVKKLNSGRYDLVLMDIVMPHLDGVSAAALIRQFDKDTPIIAMTSNIRRDDIQTYFNNGMNDVLPKPFTKEGLLKLLERCLSHLKVNKNTGQIPHQLSFNGPDNDNGGPLVKPTNSSKYSHSPSKSPPNPTIYGRSPNDIDEDPIGEAASALDNSYLNMMGPYVDNNNTHDQASNYSSPANSSRGLRRGASEMDDHPSHLGGIDIKKARYLP</sequence>
<feature type="region of interest" description="Disordered" evidence="10">
    <location>
        <begin position="245"/>
        <end position="265"/>
    </location>
</feature>
<dbReference type="GO" id="GO:0043565">
    <property type="term" value="F:sequence-specific DNA binding"/>
    <property type="evidence" value="ECO:0007669"/>
    <property type="project" value="InterPro"/>
</dbReference>
<evidence type="ECO:0000256" key="9">
    <source>
        <dbReference type="PROSITE-ProRule" id="PRU00169"/>
    </source>
</evidence>
<evidence type="ECO:0000256" key="5">
    <source>
        <dbReference type="ARBA" id="ARBA00023125"/>
    </source>
</evidence>
<organism evidence="12 13">
    <name type="scientific">Morchella conica CCBAS932</name>
    <dbReference type="NCBI Taxonomy" id="1392247"/>
    <lineage>
        <taxon>Eukaryota</taxon>
        <taxon>Fungi</taxon>
        <taxon>Dikarya</taxon>
        <taxon>Ascomycota</taxon>
        <taxon>Pezizomycotina</taxon>
        <taxon>Pezizomycetes</taxon>
        <taxon>Pezizales</taxon>
        <taxon>Morchellaceae</taxon>
        <taxon>Morchella</taxon>
    </lineage>
</organism>
<keyword evidence="13" id="KW-1185">Reference proteome</keyword>
<accession>A0A3N4L5B4</accession>
<dbReference type="SMART" id="SM00448">
    <property type="entry name" value="REC"/>
    <property type="match status" value="1"/>
</dbReference>
<feature type="region of interest" description="Disordered" evidence="10">
    <location>
        <begin position="189"/>
        <end position="232"/>
    </location>
</feature>
<dbReference type="GO" id="GO:0005634">
    <property type="term" value="C:nucleus"/>
    <property type="evidence" value="ECO:0007669"/>
    <property type="project" value="UniProtKB-SubCell"/>
</dbReference>
<dbReference type="PROSITE" id="PS50110">
    <property type="entry name" value="RESPONSE_REGULATORY"/>
    <property type="match status" value="1"/>
</dbReference>
<feature type="modified residue" description="4-aspartylphosphate" evidence="9">
    <location>
        <position position="407"/>
    </location>
</feature>
<dbReference type="FunFam" id="1.10.10.10:FF:000027">
    <property type="entry name" value="Heat shock transcription factor 1"/>
    <property type="match status" value="1"/>
</dbReference>
<proteinExistence type="predicted"/>
<dbReference type="PRINTS" id="PR00056">
    <property type="entry name" value="HSFDOMAIN"/>
</dbReference>
<dbReference type="OrthoDB" id="424572at2759"/>
<dbReference type="SMART" id="SM00415">
    <property type="entry name" value="HSF"/>
    <property type="match status" value="1"/>
</dbReference>
<dbReference type="PROSITE" id="PS00434">
    <property type="entry name" value="HSF_DOMAIN"/>
    <property type="match status" value="1"/>
</dbReference>
<dbReference type="Proteomes" id="UP000277580">
    <property type="component" value="Unassembled WGS sequence"/>
</dbReference>
<dbReference type="FunFam" id="3.40.50.2300:FF:000212">
    <property type="entry name" value="Stress response regulator/HFS transcription factor"/>
    <property type="match status" value="1"/>
</dbReference>
<dbReference type="SUPFAM" id="SSF46785">
    <property type="entry name" value="Winged helix' DNA-binding domain"/>
    <property type="match status" value="1"/>
</dbReference>
<dbReference type="PANTHER" id="PTHR45339:SF1">
    <property type="entry name" value="HYBRID SIGNAL TRANSDUCTION HISTIDINE KINASE J"/>
    <property type="match status" value="1"/>
</dbReference>
<dbReference type="SUPFAM" id="SSF52172">
    <property type="entry name" value="CheY-like"/>
    <property type="match status" value="1"/>
</dbReference>
<name>A0A3N4L5B4_9PEZI</name>
<feature type="compositionally biased region" description="Polar residues" evidence="10">
    <location>
        <begin position="276"/>
        <end position="293"/>
    </location>
</feature>
<dbReference type="InterPro" id="IPR001789">
    <property type="entry name" value="Sig_transdc_resp-reg_receiver"/>
</dbReference>
<evidence type="ECO:0000313" key="13">
    <source>
        <dbReference type="Proteomes" id="UP000277580"/>
    </source>
</evidence>
<dbReference type="AlphaFoldDB" id="A0A3N4L5B4"/>
<evidence type="ECO:0000256" key="10">
    <source>
        <dbReference type="SAM" id="MobiDB-lite"/>
    </source>
</evidence>
<evidence type="ECO:0000256" key="4">
    <source>
        <dbReference type="ARBA" id="ARBA00023015"/>
    </source>
</evidence>
<dbReference type="InterPro" id="IPR036388">
    <property type="entry name" value="WH-like_DNA-bd_sf"/>
</dbReference>
<feature type="region of interest" description="Disordered" evidence="10">
    <location>
        <begin position="322"/>
        <end position="349"/>
    </location>
</feature>
<protein>
    <recommendedName>
        <fullName evidence="8">Transcription factor</fullName>
    </recommendedName>
</protein>
<evidence type="ECO:0000256" key="6">
    <source>
        <dbReference type="ARBA" id="ARBA00023163"/>
    </source>
</evidence>
<evidence type="ECO:0000256" key="7">
    <source>
        <dbReference type="ARBA" id="ARBA00023242"/>
    </source>
</evidence>
<dbReference type="STRING" id="1392247.A0A3N4L5B4"/>
<feature type="compositionally biased region" description="Low complexity" evidence="10">
    <location>
        <begin position="504"/>
        <end position="515"/>
    </location>
</feature>
<evidence type="ECO:0000313" key="12">
    <source>
        <dbReference type="EMBL" id="RPB17756.1"/>
    </source>
</evidence>
<dbReference type="GO" id="GO:0003700">
    <property type="term" value="F:DNA-binding transcription factor activity"/>
    <property type="evidence" value="ECO:0007669"/>
    <property type="project" value="UniProtKB-UniRule"/>
</dbReference>
<evidence type="ECO:0000256" key="1">
    <source>
        <dbReference type="ARBA" id="ARBA00004123"/>
    </source>
</evidence>
<dbReference type="Gene3D" id="1.10.10.10">
    <property type="entry name" value="Winged helix-like DNA-binding domain superfamily/Winged helix DNA-binding domain"/>
    <property type="match status" value="1"/>
</dbReference>
<keyword evidence="4 8" id="KW-0805">Transcription regulation</keyword>
<dbReference type="GO" id="GO:0006357">
    <property type="term" value="P:regulation of transcription by RNA polymerase II"/>
    <property type="evidence" value="ECO:0007669"/>
    <property type="project" value="UniProtKB-UniRule"/>
</dbReference>
<feature type="compositionally biased region" description="Polar residues" evidence="10">
    <location>
        <begin position="327"/>
        <end position="338"/>
    </location>
</feature>
<feature type="region of interest" description="Disordered" evidence="10">
    <location>
        <begin position="554"/>
        <end position="603"/>
    </location>
</feature>
<dbReference type="InterPro" id="IPR036390">
    <property type="entry name" value="WH_DNA-bd_sf"/>
</dbReference>
<feature type="compositionally biased region" description="Polar residues" evidence="10">
    <location>
        <begin position="556"/>
        <end position="575"/>
    </location>
</feature>
<comment type="subcellular location">
    <subcellularLocation>
        <location evidence="1 8">Nucleus</location>
    </subcellularLocation>
</comment>
<gene>
    <name evidence="12" type="ORF">P167DRAFT_550812</name>
</gene>